<keyword evidence="3" id="KW-1185">Reference proteome</keyword>
<feature type="region of interest" description="Disordered" evidence="1">
    <location>
        <begin position="116"/>
        <end position="136"/>
    </location>
</feature>
<accession>A0ABW6GDG0</accession>
<evidence type="ECO:0000313" key="3">
    <source>
        <dbReference type="Proteomes" id="UP001599542"/>
    </source>
</evidence>
<protein>
    <recommendedName>
        <fullName evidence="4">DUF1963 domain-containing protein</fullName>
    </recommendedName>
</protein>
<proteinExistence type="predicted"/>
<reference evidence="2 3" key="1">
    <citation type="submission" date="2024-09" db="EMBL/GenBank/DDBJ databases">
        <title>The Natural Products Discovery Center: Release of the First 8490 Sequenced Strains for Exploring Actinobacteria Biosynthetic Diversity.</title>
        <authorList>
            <person name="Kalkreuter E."/>
            <person name="Kautsar S.A."/>
            <person name="Yang D."/>
            <person name="Bader C.D."/>
            <person name="Teijaro C.N."/>
            <person name="Fluegel L."/>
            <person name="Davis C.M."/>
            <person name="Simpson J.R."/>
            <person name="Lauterbach L."/>
            <person name="Steele A.D."/>
            <person name="Gui C."/>
            <person name="Meng S."/>
            <person name="Li G."/>
            <person name="Viehrig K."/>
            <person name="Ye F."/>
            <person name="Su P."/>
            <person name="Kiefer A.F."/>
            <person name="Nichols A."/>
            <person name="Cepeda A.J."/>
            <person name="Yan W."/>
            <person name="Fan B."/>
            <person name="Jiang Y."/>
            <person name="Adhikari A."/>
            <person name="Zheng C.-J."/>
            <person name="Schuster L."/>
            <person name="Cowan T.M."/>
            <person name="Smanski M.J."/>
            <person name="Chevrette M.G."/>
            <person name="De Carvalho L.P.S."/>
            <person name="Shen B."/>
        </authorList>
    </citation>
    <scope>NUCLEOTIDE SEQUENCE [LARGE SCALE GENOMIC DNA]</scope>
    <source>
        <strain evidence="2 3">NPDC058753</strain>
    </source>
</reference>
<gene>
    <name evidence="2" type="ORF">ACFW6T_01975</name>
</gene>
<sequence>MPELAPYGRAAARLHPERGAPGVGDSSIGGPLLWPADEPWPHCPVREGDGPDGYPAMVPVAQLRARDVPGPWWPDGADVLQVLWCPIEHWDPPAGQADVSPVVELRWRRAADLSDAPLADLPKPSGPSERHERHERYEDEYLPEPCVLSFEHLTDFPFREELPPELQPALRQLVEDTGPGGKDVITRVAGWKLGGWPTWHLSHPYPHACDACGERMTLLLTIASDDVTGVVVGRWGELRLFTCPVDRTHPFVADLH</sequence>
<evidence type="ECO:0008006" key="4">
    <source>
        <dbReference type="Google" id="ProtNLM"/>
    </source>
</evidence>
<name>A0ABW6GDG0_9ACTN</name>
<dbReference type="Proteomes" id="UP001599542">
    <property type="component" value="Unassembled WGS sequence"/>
</dbReference>
<organism evidence="2 3">
    <name type="scientific">Kitasatospora phosalacinea</name>
    <dbReference type="NCBI Taxonomy" id="2065"/>
    <lineage>
        <taxon>Bacteria</taxon>
        <taxon>Bacillati</taxon>
        <taxon>Actinomycetota</taxon>
        <taxon>Actinomycetes</taxon>
        <taxon>Kitasatosporales</taxon>
        <taxon>Streptomycetaceae</taxon>
        <taxon>Kitasatospora</taxon>
    </lineage>
</organism>
<dbReference type="RefSeq" id="WP_380316852.1">
    <property type="nucleotide sequence ID" value="NZ_JBHYPW010000003.1"/>
</dbReference>
<evidence type="ECO:0000256" key="1">
    <source>
        <dbReference type="SAM" id="MobiDB-lite"/>
    </source>
</evidence>
<comment type="caution">
    <text evidence="2">The sequence shown here is derived from an EMBL/GenBank/DDBJ whole genome shotgun (WGS) entry which is preliminary data.</text>
</comment>
<dbReference type="Gene3D" id="2.30.320.10">
    <property type="entry name" value="YwqG-like"/>
    <property type="match status" value="1"/>
</dbReference>
<evidence type="ECO:0000313" key="2">
    <source>
        <dbReference type="EMBL" id="MFE1350742.1"/>
    </source>
</evidence>
<dbReference type="EMBL" id="JBHYPX010000002">
    <property type="protein sequence ID" value="MFE1350742.1"/>
    <property type="molecule type" value="Genomic_DNA"/>
</dbReference>